<comment type="caution">
    <text evidence="7">Lacks conserved residue(s) required for the propagation of feature annotation.</text>
</comment>
<dbReference type="OrthoDB" id="21094at2"/>
<dbReference type="STRING" id="1420851.AU255_07875"/>
<keyword evidence="5 7" id="KW-1133">Transmembrane helix</keyword>
<dbReference type="AlphaFoldDB" id="A0A1V8M866"/>
<keyword evidence="3" id="KW-1003">Cell membrane</keyword>
<dbReference type="InterPro" id="IPR002771">
    <property type="entry name" value="Multi_antbiot-R_MarC"/>
</dbReference>
<evidence type="ECO:0000256" key="5">
    <source>
        <dbReference type="ARBA" id="ARBA00022989"/>
    </source>
</evidence>
<keyword evidence="9" id="KW-1185">Reference proteome</keyword>
<dbReference type="Proteomes" id="UP000191980">
    <property type="component" value="Unassembled WGS sequence"/>
</dbReference>
<accession>A0A1V8M866</accession>
<dbReference type="EMBL" id="LPUF01000001">
    <property type="protein sequence ID" value="OQK17770.1"/>
    <property type="molecule type" value="Genomic_DNA"/>
</dbReference>
<feature type="transmembrane region" description="Helical" evidence="7">
    <location>
        <begin position="55"/>
        <end position="79"/>
    </location>
</feature>
<comment type="similarity">
    <text evidence="2 7">Belongs to the UPF0056 (MarC) family.</text>
</comment>
<organism evidence="8 9">
    <name type="scientific">Methyloprofundus sedimenti</name>
    <dbReference type="NCBI Taxonomy" id="1420851"/>
    <lineage>
        <taxon>Bacteria</taxon>
        <taxon>Pseudomonadati</taxon>
        <taxon>Pseudomonadota</taxon>
        <taxon>Gammaproteobacteria</taxon>
        <taxon>Methylococcales</taxon>
        <taxon>Methylococcaceae</taxon>
        <taxon>Methyloprofundus</taxon>
    </lineage>
</organism>
<dbReference type="PANTHER" id="PTHR33508">
    <property type="entry name" value="UPF0056 MEMBRANE PROTEIN YHCE"/>
    <property type="match status" value="1"/>
</dbReference>
<dbReference type="PANTHER" id="PTHR33508:SF1">
    <property type="entry name" value="UPF0056 MEMBRANE PROTEIN YHCE"/>
    <property type="match status" value="1"/>
</dbReference>
<feature type="transmembrane region" description="Helical" evidence="7">
    <location>
        <begin position="85"/>
        <end position="110"/>
    </location>
</feature>
<dbReference type="NCBIfam" id="TIGR00427">
    <property type="entry name" value="NAAT family transporter"/>
    <property type="match status" value="1"/>
</dbReference>
<reference evidence="8 9" key="1">
    <citation type="submission" date="2015-12" db="EMBL/GenBank/DDBJ databases">
        <authorList>
            <person name="Shamseldin A."/>
            <person name="Moawad H."/>
            <person name="Abd El-Rahim W.M."/>
            <person name="Sadowsky M.J."/>
        </authorList>
    </citation>
    <scope>NUCLEOTIDE SEQUENCE [LARGE SCALE GENOMIC DNA]</scope>
    <source>
        <strain evidence="8 9">WF1</strain>
    </source>
</reference>
<evidence type="ECO:0000256" key="2">
    <source>
        <dbReference type="ARBA" id="ARBA00009784"/>
    </source>
</evidence>
<comment type="caution">
    <text evidence="8">The sequence shown here is derived from an EMBL/GenBank/DDBJ whole genome shotgun (WGS) entry which is preliminary data.</text>
</comment>
<evidence type="ECO:0000256" key="3">
    <source>
        <dbReference type="ARBA" id="ARBA00022475"/>
    </source>
</evidence>
<evidence type="ECO:0000256" key="7">
    <source>
        <dbReference type="RuleBase" id="RU362048"/>
    </source>
</evidence>
<comment type="subcellular location">
    <subcellularLocation>
        <location evidence="1 7">Cell membrane</location>
        <topology evidence="1 7">Multi-pass membrane protein</topology>
    </subcellularLocation>
</comment>
<dbReference type="GO" id="GO:0005886">
    <property type="term" value="C:plasma membrane"/>
    <property type="evidence" value="ECO:0007669"/>
    <property type="project" value="UniProtKB-SubCell"/>
</dbReference>
<gene>
    <name evidence="8" type="ORF">AU255_07875</name>
</gene>
<evidence type="ECO:0000256" key="1">
    <source>
        <dbReference type="ARBA" id="ARBA00004651"/>
    </source>
</evidence>
<keyword evidence="4 7" id="KW-0812">Transmembrane</keyword>
<evidence type="ECO:0000256" key="4">
    <source>
        <dbReference type="ARBA" id="ARBA00022692"/>
    </source>
</evidence>
<evidence type="ECO:0000313" key="9">
    <source>
        <dbReference type="Proteomes" id="UP000191980"/>
    </source>
</evidence>
<proteinExistence type="inferred from homology"/>
<keyword evidence="6 7" id="KW-0472">Membrane</keyword>
<feature type="transmembrane region" description="Helical" evidence="7">
    <location>
        <begin position="6"/>
        <end position="29"/>
    </location>
</feature>
<protein>
    <recommendedName>
        <fullName evidence="7">UPF0056 membrane protein</fullName>
    </recommendedName>
</protein>
<name>A0A1V8M866_9GAMM</name>
<sequence length="154" mass="16850">MGQYMLTYFSISINSFRVSGGILLMMMAIDMLHGKVSETLQTEQEMQEGETKESIAIVPLSIPLLAGPGAISYIILYAFRGAGLHHYLMMVLIIVLVVMILWGVLACIPWLNRHISRTGINVFTRLMGLIIAALAIEFIANGLKGLFPVLAAGI</sequence>
<evidence type="ECO:0000313" key="8">
    <source>
        <dbReference type="EMBL" id="OQK17770.1"/>
    </source>
</evidence>
<feature type="transmembrane region" description="Helical" evidence="7">
    <location>
        <begin position="122"/>
        <end position="140"/>
    </location>
</feature>
<evidence type="ECO:0000256" key="6">
    <source>
        <dbReference type="ARBA" id="ARBA00023136"/>
    </source>
</evidence>
<dbReference type="Pfam" id="PF01914">
    <property type="entry name" value="MarC"/>
    <property type="match status" value="1"/>
</dbReference>